<dbReference type="GO" id="GO:0005506">
    <property type="term" value="F:iron ion binding"/>
    <property type="evidence" value="ECO:0007669"/>
    <property type="project" value="UniProtKB-UniRule"/>
</dbReference>
<dbReference type="InterPro" id="IPR022496">
    <property type="entry name" value="T6A_TsaB"/>
</dbReference>
<comment type="subcellular location">
    <subcellularLocation>
        <location evidence="8">Cytoplasm</location>
    </subcellularLocation>
</comment>
<dbReference type="PANTHER" id="PTHR11735">
    <property type="entry name" value="TRNA N6-ADENOSINE THREONYLCARBAMOYLTRANSFERASE"/>
    <property type="match status" value="1"/>
</dbReference>
<dbReference type="Gene3D" id="3.40.630.30">
    <property type="match status" value="1"/>
</dbReference>
<dbReference type="PROSITE" id="PS51186">
    <property type="entry name" value="GNAT"/>
    <property type="match status" value="1"/>
</dbReference>
<evidence type="ECO:0000256" key="3">
    <source>
        <dbReference type="ARBA" id="ARBA00022694"/>
    </source>
</evidence>
<dbReference type="InterPro" id="IPR016181">
    <property type="entry name" value="Acyl_CoA_acyltransferase"/>
</dbReference>
<gene>
    <name evidence="8 10" type="primary">tsaD</name>
    <name evidence="10" type="ORF">GJE22_05310</name>
</gene>
<dbReference type="InterPro" id="IPR022450">
    <property type="entry name" value="TsaD"/>
</dbReference>
<feature type="binding site" evidence="8">
    <location>
        <position position="614"/>
    </location>
    <ligand>
        <name>Fe cation</name>
        <dbReference type="ChEBI" id="CHEBI:24875"/>
    </ligand>
</feature>
<feature type="binding site" evidence="8">
    <location>
        <position position="773"/>
    </location>
    <ligand>
        <name>substrate</name>
    </ligand>
</feature>
<dbReference type="CDD" id="cd24133">
    <property type="entry name" value="ASKHA_NBD_TsaD_bac"/>
    <property type="match status" value="1"/>
</dbReference>
<organism evidence="10 11">
    <name type="scientific">Enorma shizhengliae</name>
    <dbReference type="NCBI Taxonomy" id="2606615"/>
    <lineage>
        <taxon>Bacteria</taxon>
        <taxon>Bacillati</taxon>
        <taxon>Actinomycetota</taxon>
        <taxon>Coriobacteriia</taxon>
        <taxon>Coriobacteriales</taxon>
        <taxon>Coriobacteriaceae</taxon>
        <taxon>Enorma</taxon>
    </lineage>
</organism>
<dbReference type="GO" id="GO:0061711">
    <property type="term" value="F:tRNA N(6)-L-threonylcarbamoyladenine synthase activity"/>
    <property type="evidence" value="ECO:0007669"/>
    <property type="project" value="UniProtKB-EC"/>
</dbReference>
<dbReference type="GO" id="GO:0008080">
    <property type="term" value="F:N-acetyltransferase activity"/>
    <property type="evidence" value="ECO:0007669"/>
    <property type="project" value="InterPro"/>
</dbReference>
<dbReference type="NCBIfam" id="TIGR01575">
    <property type="entry name" value="rimI"/>
    <property type="match status" value="1"/>
</dbReference>
<dbReference type="InterPro" id="IPR043129">
    <property type="entry name" value="ATPase_NBD"/>
</dbReference>
<feature type="binding site" evidence="8">
    <location>
        <position position="666"/>
    </location>
    <ligand>
        <name>substrate</name>
    </ligand>
</feature>
<evidence type="ECO:0000256" key="4">
    <source>
        <dbReference type="ARBA" id="ARBA00022723"/>
    </source>
</evidence>
<sequence length="832" mass="88226">MSSERLVVAIDTSTDMLACAVARVTDAAGDERMTIDVLATGDHMCRRRANVELVNTIDAALADAGRSRDEVDAYLVGRGPGSFTGVRIGISTAKGLARGANVPLYGASTLDACAWTAWRAGVRGLLGVAADAMRGEVYPALYQLDEAGAHRMFDRERVVKAAVAVEEWAARPDAASLQLTGDGLKRYGSRFNEAGLTNRIDESLWHPTGEGLLLAWRAVEMGAVAGPGVVAAVDAVAGAGAVAVTDPAAVHGARTSCDPALVLPIYTRLSDAEENERKRLGLVQSAQSEVTGVADELAGRHLQFRPMGAADAEAASALEASCFAGAAHTPWTPTQFLSELGEDATVPRSWWVAHDNGELVGLAGGMVIEHDVQILDVAVAPERRRAGIARKLLAHVSYDAQMLGCTTASLEVEDGNAPAMALYEHLGFKQIGRRRNYYGQGADALVMQAELPLALPVDAASPEPTSAVMRVWPLAPVDRTEDERTEIERRKLVIAIESSCDETAVAIIDAEGSMLANQVSTQIDFHARFGGVVPEIASRKHVEVIVGVVDAALEEASQALGLTGGTLDPKELAAVGVTQGPGLVGALVVGVAFAKGFAYSAGVPLIAVNHLEGHLFANLLAQPDLKPPFIFTLVSGGHTMLVHVRDWGDYRVLGETLDDAVGEAFDKVAKALGLGYPGGPIISRLAETGDPKAIDFPRALNRKGDYRFSLSGLKTAVVNYIEQETAAGRTIHLPDLAASFEAAVFDVQYKKAWNALRETGAREYCIGGGVAANPHLRQMMVEKLGRQGVRVTLPPRDACTDNAAMIAEVARRKFERGEFSGFDIDADPNMTL</sequence>
<dbReference type="NCBIfam" id="TIGR00329">
    <property type="entry name" value="gcp_kae1"/>
    <property type="match status" value="1"/>
</dbReference>
<dbReference type="SUPFAM" id="SSF55729">
    <property type="entry name" value="Acyl-CoA N-acyltransferases (Nat)"/>
    <property type="match status" value="1"/>
</dbReference>
<protein>
    <recommendedName>
        <fullName evidence="8">tRNA N6-adenosine threonylcarbamoyltransferase</fullName>
        <ecNumber evidence="8">2.3.1.234</ecNumber>
    </recommendedName>
    <alternativeName>
        <fullName evidence="8">N6-L-threonylcarbamoyladenine synthase</fullName>
        <shortName evidence="8">t(6)A synthase</shortName>
    </alternativeName>
    <alternativeName>
        <fullName evidence="8">t(6)A37 threonylcarbamoyladenosine biosynthesis protein TsaD</fullName>
    </alternativeName>
    <alternativeName>
        <fullName evidence="8">tRNA threonylcarbamoyladenosine biosynthesis protein TsaD</fullName>
    </alternativeName>
</protein>
<reference evidence="11" key="1">
    <citation type="submission" date="2019-08" db="EMBL/GenBank/DDBJ databases">
        <title>Arthrobacter sp. nov., isolated from plateau pika and Tibetan wild ass.</title>
        <authorList>
            <person name="Ge Y."/>
        </authorList>
    </citation>
    <scope>NUCLEOTIDE SEQUENCE [LARGE SCALE GENOMIC DNA]</scope>
    <source>
        <strain evidence="11">HF-1365</strain>
    </source>
</reference>
<dbReference type="Proteomes" id="UP000470010">
    <property type="component" value="Unassembled WGS sequence"/>
</dbReference>
<dbReference type="NCBIfam" id="TIGR03725">
    <property type="entry name" value="T6A_YeaZ"/>
    <property type="match status" value="1"/>
</dbReference>
<dbReference type="Gene3D" id="3.30.420.40">
    <property type="match status" value="4"/>
</dbReference>
<dbReference type="FunFam" id="3.30.420.40:FF:000040">
    <property type="entry name" value="tRNA N6-adenosine threonylcarbamoyltransferase"/>
    <property type="match status" value="1"/>
</dbReference>
<keyword evidence="11" id="KW-1185">Reference proteome</keyword>
<keyword evidence="5 8" id="KW-0408">Iron</keyword>
<evidence type="ECO:0000313" key="11">
    <source>
        <dbReference type="Proteomes" id="UP000470010"/>
    </source>
</evidence>
<dbReference type="PANTHER" id="PTHR11735:SF6">
    <property type="entry name" value="TRNA N6-ADENOSINE THREONYLCARBAMOYLTRANSFERASE, MITOCHONDRIAL"/>
    <property type="match status" value="1"/>
</dbReference>
<keyword evidence="3 8" id="KW-0819">tRNA processing</keyword>
<comment type="caution">
    <text evidence="10">The sequence shown here is derived from an EMBL/GenBank/DDBJ whole genome shotgun (WGS) entry which is preliminary data.</text>
</comment>
<keyword evidence="6 8" id="KW-0012">Acyltransferase</keyword>
<feature type="binding site" evidence="8">
    <location>
        <position position="801"/>
    </location>
    <ligand>
        <name>Fe cation</name>
        <dbReference type="ChEBI" id="CHEBI:24875"/>
    </ligand>
</feature>
<dbReference type="SUPFAM" id="SSF53067">
    <property type="entry name" value="Actin-like ATPase domain"/>
    <property type="match status" value="4"/>
</dbReference>
<dbReference type="InterPro" id="IPR006464">
    <property type="entry name" value="AcTrfase_RimI/Ard1"/>
</dbReference>
<evidence type="ECO:0000313" key="10">
    <source>
        <dbReference type="EMBL" id="MRX80010.1"/>
    </source>
</evidence>
<keyword evidence="4 8" id="KW-0479">Metal-binding</keyword>
<dbReference type="AlphaFoldDB" id="A0A7K0G9C5"/>
<dbReference type="InterPro" id="IPR000905">
    <property type="entry name" value="Gcp-like_dom"/>
</dbReference>
<dbReference type="RefSeq" id="WP_144688186.1">
    <property type="nucleotide sequence ID" value="NZ_VLLQ01000006.1"/>
</dbReference>
<comment type="cofactor">
    <cofactor evidence="8">
        <name>Fe(2+)</name>
        <dbReference type="ChEBI" id="CHEBI:29033"/>
    </cofactor>
    <text evidence="8">Binds 1 Fe(2+) ion per subunit.</text>
</comment>
<dbReference type="CDD" id="cd04301">
    <property type="entry name" value="NAT_SF"/>
    <property type="match status" value="1"/>
</dbReference>
<name>A0A7K0G9C5_9ACTN</name>
<evidence type="ECO:0000256" key="5">
    <source>
        <dbReference type="ARBA" id="ARBA00023004"/>
    </source>
</evidence>
<evidence type="ECO:0000259" key="9">
    <source>
        <dbReference type="PROSITE" id="PS51186"/>
    </source>
</evidence>
<dbReference type="InterPro" id="IPR017861">
    <property type="entry name" value="KAE1/TsaD"/>
</dbReference>
<comment type="function">
    <text evidence="8">Required for the formation of a threonylcarbamoyl group on adenosine at position 37 (t(6)A37) in tRNAs that read codons beginning with adenine. Is involved in the transfer of the threonylcarbamoyl moiety of threonylcarbamoyl-AMP (TC-AMP) to the N6 group of A37, together with TsaE and TsaB. TsaD likely plays a direct catalytic role in this reaction.</text>
</comment>
<dbReference type="Pfam" id="PF00583">
    <property type="entry name" value="Acetyltransf_1"/>
    <property type="match status" value="1"/>
</dbReference>
<comment type="caution">
    <text evidence="8">Lacks conserved residue(s) required for the propagation of feature annotation.</text>
</comment>
<dbReference type="InterPro" id="IPR000182">
    <property type="entry name" value="GNAT_dom"/>
</dbReference>
<dbReference type="GO" id="GO:0005829">
    <property type="term" value="C:cytosol"/>
    <property type="evidence" value="ECO:0007669"/>
    <property type="project" value="TreeGrafter"/>
</dbReference>
<proteinExistence type="inferred from homology"/>
<feature type="domain" description="N-acetyltransferase" evidence="9">
    <location>
        <begin position="302"/>
        <end position="452"/>
    </location>
</feature>
<accession>A0A7K0G9C5</accession>
<evidence type="ECO:0000256" key="7">
    <source>
        <dbReference type="ARBA" id="ARBA00048117"/>
    </source>
</evidence>
<dbReference type="EC" id="2.3.1.234" evidence="8"/>
<dbReference type="GO" id="GO:0002949">
    <property type="term" value="P:tRNA threonylcarbamoyladenosine modification"/>
    <property type="evidence" value="ECO:0007669"/>
    <property type="project" value="UniProtKB-UniRule"/>
</dbReference>
<comment type="similarity">
    <text evidence="8">Belongs to the KAE1 / TsaD family.</text>
</comment>
<keyword evidence="2 8" id="KW-0808">Transferase</keyword>
<keyword evidence="1 8" id="KW-0963">Cytoplasm</keyword>
<dbReference type="NCBIfam" id="TIGR03723">
    <property type="entry name" value="T6A_TsaD_YgjD"/>
    <property type="match status" value="1"/>
</dbReference>
<dbReference type="HAMAP" id="MF_01445">
    <property type="entry name" value="TsaD"/>
    <property type="match status" value="1"/>
</dbReference>
<evidence type="ECO:0000256" key="2">
    <source>
        <dbReference type="ARBA" id="ARBA00022679"/>
    </source>
</evidence>
<comment type="catalytic activity">
    <reaction evidence="7 8">
        <text>L-threonylcarbamoyladenylate + adenosine(37) in tRNA = N(6)-L-threonylcarbamoyladenosine(37) in tRNA + AMP + H(+)</text>
        <dbReference type="Rhea" id="RHEA:37059"/>
        <dbReference type="Rhea" id="RHEA-COMP:10162"/>
        <dbReference type="Rhea" id="RHEA-COMP:10163"/>
        <dbReference type="ChEBI" id="CHEBI:15378"/>
        <dbReference type="ChEBI" id="CHEBI:73682"/>
        <dbReference type="ChEBI" id="CHEBI:74411"/>
        <dbReference type="ChEBI" id="CHEBI:74418"/>
        <dbReference type="ChEBI" id="CHEBI:456215"/>
        <dbReference type="EC" id="2.3.1.234"/>
    </reaction>
</comment>
<feature type="binding site" evidence="8">
    <location>
        <position position="679"/>
    </location>
    <ligand>
        <name>substrate</name>
    </ligand>
</feature>
<evidence type="ECO:0000256" key="6">
    <source>
        <dbReference type="ARBA" id="ARBA00023315"/>
    </source>
</evidence>
<feature type="binding site" evidence="8">
    <location>
        <position position="610"/>
    </location>
    <ligand>
        <name>Fe cation</name>
        <dbReference type="ChEBI" id="CHEBI:24875"/>
    </ligand>
</feature>
<dbReference type="PRINTS" id="PR00789">
    <property type="entry name" value="OSIALOPTASE"/>
</dbReference>
<dbReference type="EMBL" id="VTFZ01000005">
    <property type="protein sequence ID" value="MRX80010.1"/>
    <property type="molecule type" value="Genomic_DNA"/>
</dbReference>
<feature type="binding site" evidence="8">
    <location>
        <begin position="633"/>
        <end position="637"/>
    </location>
    <ligand>
        <name>substrate</name>
    </ligand>
</feature>
<dbReference type="Pfam" id="PF00814">
    <property type="entry name" value="TsaD"/>
    <property type="match status" value="2"/>
</dbReference>
<evidence type="ECO:0000256" key="8">
    <source>
        <dbReference type="HAMAP-Rule" id="MF_01445"/>
    </source>
</evidence>
<evidence type="ECO:0000256" key="1">
    <source>
        <dbReference type="ARBA" id="ARBA00022490"/>
    </source>
</evidence>